<sequence length="294" mass="33486">MQHMHEKILYENDKGQRVEIAYSFPFFFQELNGSDGISANLTKINAAGQDGTTVTNVNMSDRPLRLLGVIKGNSKTEIETHRKKLLQVFNPKVQGWLQYEYGDAKRKIRCHVESGPKFSKKFTVYKYQDFLIDLLCTNPYWQNLNEIEQNIAQWTGLFEFPLEIPEGGIEIGMRQPSVIVNIFNAGDVECGIKVEFKALATVVKPLLLNINTMEFIKINKTMTEGEVITVTTHFGNKRAELEKSGIKSNAFNFIDFESTFLQLDVGDNLLRYDADDGLDNLSISIYYTPQYLGV</sequence>
<evidence type="ECO:0000259" key="2">
    <source>
        <dbReference type="Pfam" id="PF22768"/>
    </source>
</evidence>
<feature type="domain" description="Siphovirus-type tail component RIFT-related" evidence="1">
    <location>
        <begin position="15"/>
        <end position="136"/>
    </location>
</feature>
<accession>A0A974GW12</accession>
<dbReference type="InterPro" id="IPR054738">
    <property type="entry name" value="Siphovirus-type_tail_C"/>
</dbReference>
<evidence type="ECO:0000313" key="4">
    <source>
        <dbReference type="Proteomes" id="UP000611629"/>
    </source>
</evidence>
<evidence type="ECO:0000259" key="1">
    <source>
        <dbReference type="Pfam" id="PF05709"/>
    </source>
</evidence>
<evidence type="ECO:0000313" key="3">
    <source>
        <dbReference type="EMBL" id="NYB73851.1"/>
    </source>
</evidence>
<dbReference type="Pfam" id="PF05709">
    <property type="entry name" value="Sipho_tail"/>
    <property type="match status" value="1"/>
</dbReference>
<dbReference type="RefSeq" id="WP_179237546.1">
    <property type="nucleotide sequence ID" value="NZ_JACBNQ010000005.1"/>
</dbReference>
<keyword evidence="4" id="KW-1185">Reference proteome</keyword>
<proteinExistence type="predicted"/>
<reference evidence="3" key="1">
    <citation type="submission" date="2020-07" db="EMBL/GenBank/DDBJ databases">
        <title>Genomic analysis of a strain of Sedimentibacter Hydroxybenzoicus DSM7310.</title>
        <authorList>
            <person name="Ma S."/>
        </authorList>
    </citation>
    <scope>NUCLEOTIDE SEQUENCE</scope>
    <source>
        <strain evidence="3">DSM 7310</strain>
    </source>
</reference>
<comment type="caution">
    <text evidence="3">The sequence shown here is derived from an EMBL/GenBank/DDBJ whole genome shotgun (WGS) entry which is preliminary data.</text>
</comment>
<dbReference type="EMBL" id="JACBNQ010000005">
    <property type="protein sequence ID" value="NYB73851.1"/>
    <property type="molecule type" value="Genomic_DNA"/>
</dbReference>
<name>A0A974GW12_SEDHY</name>
<protein>
    <submittedName>
        <fullName evidence="3">Phage tail family protein</fullName>
    </submittedName>
</protein>
<gene>
    <name evidence="3" type="ORF">HZF24_06825</name>
</gene>
<organism evidence="3 4">
    <name type="scientific">Sedimentibacter hydroxybenzoicus DSM 7310</name>
    <dbReference type="NCBI Taxonomy" id="1123245"/>
    <lineage>
        <taxon>Bacteria</taxon>
        <taxon>Bacillati</taxon>
        <taxon>Bacillota</taxon>
        <taxon>Tissierellia</taxon>
        <taxon>Sedimentibacter</taxon>
    </lineage>
</organism>
<dbReference type="Gene3D" id="2.60.120.860">
    <property type="match status" value="1"/>
</dbReference>
<dbReference type="InterPro" id="IPR008841">
    <property type="entry name" value="Siphovirus-type_tail_N"/>
</dbReference>
<dbReference type="AlphaFoldDB" id="A0A974GW12"/>
<dbReference type="Pfam" id="PF22768">
    <property type="entry name" value="SPP1_Dit"/>
    <property type="match status" value="1"/>
</dbReference>
<feature type="domain" description="Siphovirus-type tail component C-terminal" evidence="2">
    <location>
        <begin position="186"/>
        <end position="291"/>
    </location>
</feature>
<dbReference type="Proteomes" id="UP000611629">
    <property type="component" value="Unassembled WGS sequence"/>
</dbReference>